<gene>
    <name evidence="2" type="ORF">OTK00_000535</name>
</gene>
<keyword evidence="1" id="KW-0812">Transmembrane</keyword>
<dbReference type="RefSeq" id="WP_045170340.1">
    <property type="nucleotide sequence ID" value="NZ_CP113865.1"/>
</dbReference>
<keyword evidence="3" id="KW-1185">Reference proteome</keyword>
<dbReference type="EMBL" id="CP113865">
    <property type="protein sequence ID" value="WAM34350.1"/>
    <property type="molecule type" value="Genomic_DNA"/>
</dbReference>
<keyword evidence="1" id="KW-1133">Transmembrane helix</keyword>
<keyword evidence="1" id="KW-0472">Membrane</keyword>
<feature type="transmembrane region" description="Helical" evidence="1">
    <location>
        <begin position="334"/>
        <end position="354"/>
    </location>
</feature>
<feature type="transmembrane region" description="Helical" evidence="1">
    <location>
        <begin position="281"/>
        <end position="303"/>
    </location>
</feature>
<protein>
    <submittedName>
        <fullName evidence="2">Uncharacterized protein</fullName>
    </submittedName>
</protein>
<dbReference type="Proteomes" id="UP001164909">
    <property type="component" value="Chromosome"/>
</dbReference>
<feature type="transmembrane region" description="Helical" evidence="1">
    <location>
        <begin position="15"/>
        <end position="36"/>
    </location>
</feature>
<feature type="transmembrane region" description="Helical" evidence="1">
    <location>
        <begin position="360"/>
        <end position="380"/>
    </location>
</feature>
<organism evidence="2 3">
    <name type="scientific">Caldicellulosiruptor morganii</name>
    <dbReference type="NCBI Taxonomy" id="1387555"/>
    <lineage>
        <taxon>Bacteria</taxon>
        <taxon>Bacillati</taxon>
        <taxon>Bacillota</taxon>
        <taxon>Bacillota incertae sedis</taxon>
        <taxon>Caldicellulosiruptorales</taxon>
        <taxon>Caldicellulosiruptoraceae</taxon>
        <taxon>Caldicellulosiruptor</taxon>
    </lineage>
</organism>
<proteinExistence type="predicted"/>
<evidence type="ECO:0000256" key="1">
    <source>
        <dbReference type="SAM" id="Phobius"/>
    </source>
</evidence>
<accession>A0ABY7BR88</accession>
<sequence>MIKEVYKLINRKTSLYLRISIVIFIFSIFLLVTIILEGTDQYFKFSEQFLENKNTHVIQVTLKKYDNKFRGLVLADEKEIKELLRNNLKNIKFDIIKHYQIPFGTVDETGYVYFINGLSENGKVLLGLDDDFQKNGIGYTLHTSKEGIKTLNIPVITVNNGNMHSSNIFKVSLFVRRIDAKKCFLKIFDPTPQQATDLYVNEQTFRNIQKKMFNISDYSSKTLGDDSKFQGVSNIYIYVYDITKVEKVASILERYGYQTRYILKAFDNFGSTFSSIIFSNFITVFIVFIFSIFNLLFAFYLFLRLQQKDMGILFHYGFSTREIYDIYSYSINRIFIKVMLLTFVYIGVAGIIFLSKNRLVTLLLIELIFTLLLFSINIFVRRIILCNFVKKSPIELINAGKAFK</sequence>
<evidence type="ECO:0000313" key="2">
    <source>
        <dbReference type="EMBL" id="WAM34350.1"/>
    </source>
</evidence>
<reference evidence="2" key="1">
    <citation type="submission" date="2022-12" db="EMBL/GenBank/DDBJ databases">
        <authorList>
            <person name="Bing R.G."/>
            <person name="Willard D.J."/>
            <person name="Manesh M.J.H."/>
            <person name="Laemthong T."/>
            <person name="Crosby J.R."/>
            <person name="Kelly R.M."/>
        </authorList>
    </citation>
    <scope>NUCLEOTIDE SEQUENCE</scope>
    <source>
        <strain evidence="2">DSM 8990</strain>
    </source>
</reference>
<evidence type="ECO:0000313" key="3">
    <source>
        <dbReference type="Proteomes" id="UP001164909"/>
    </source>
</evidence>
<name>A0ABY7BR88_9FIRM</name>